<dbReference type="Proteomes" id="UP000284842">
    <property type="component" value="Unassembled WGS sequence"/>
</dbReference>
<reference evidence="4 5" key="1">
    <citation type="journal article" date="2018" name="Evol. Lett.">
        <title>Horizontal gene cluster transfer increased hallucinogenic mushroom diversity.</title>
        <authorList>
            <person name="Reynolds H.T."/>
            <person name="Vijayakumar V."/>
            <person name="Gluck-Thaler E."/>
            <person name="Korotkin H.B."/>
            <person name="Matheny P.B."/>
            <person name="Slot J.C."/>
        </authorList>
    </citation>
    <scope>NUCLEOTIDE SEQUENCE [LARGE SCALE GENOMIC DNA]</scope>
    <source>
        <strain evidence="4 5">2629</strain>
    </source>
</reference>
<protein>
    <recommendedName>
        <fullName evidence="3">DUF6534 domain-containing protein</fullName>
    </recommendedName>
</protein>
<evidence type="ECO:0000259" key="3">
    <source>
        <dbReference type="Pfam" id="PF20152"/>
    </source>
</evidence>
<sequence>MHAVHYAELKAIWPANPRIPSTVSRRAWAVARNLDPQRVNSWWSRAKLSAKLRGVCIPDESYELDVGVPPEIPPPVQEDVEATSMASLTRPSSPLRSSLPPSSPPPESCRLSPPIGTSDTLWDLKLNYDDVATSDNLELMLGQSRPVTPIPSLTAELDLCMLMGTQPMTRSDLQVLYPYFGSYSSLDPSCYAFSSPDSGANYCGSTAWACYNRGYTFFGITMIIGALSPWCVSISPPMARITEVVLVDQVAVLVVSETLQTVFFFVATYDYLITRFGDYEHLLVIGWTDTLQLVPAFLSAFVVQVYFAYCIYILNRKAWYQAAIIVTLSIVQLTAGIIQDVLSTRLGSLEKLEETKPSTVVQGVATLACDIIITACLLKEFGGSKTNHKTTNSILHQLIVNAINRGALTALTATLNLVLFLALPGTFYFFFGLFLSSKLYMNSALATLNSREHIRSKAGSVEEWPLGTTNTGRMSFRNATSVPHRAVEVVIQSEFHIDGSDQKAEYIPSSRDSTI</sequence>
<keyword evidence="2" id="KW-0472">Membrane</keyword>
<keyword evidence="2" id="KW-1133">Transmembrane helix</keyword>
<feature type="domain" description="DUF6534" evidence="3">
    <location>
        <begin position="367"/>
        <end position="453"/>
    </location>
</feature>
<keyword evidence="2" id="KW-0812">Transmembrane</keyword>
<dbReference type="AlphaFoldDB" id="A0A409WMK2"/>
<dbReference type="EMBL" id="NHTK01005403">
    <property type="protein sequence ID" value="PPQ79748.1"/>
    <property type="molecule type" value="Genomic_DNA"/>
</dbReference>
<accession>A0A409WMK2</accession>
<feature type="transmembrane region" description="Helical" evidence="2">
    <location>
        <begin position="215"/>
        <end position="238"/>
    </location>
</feature>
<organism evidence="4 5">
    <name type="scientific">Panaeolus cyanescens</name>
    <dbReference type="NCBI Taxonomy" id="181874"/>
    <lineage>
        <taxon>Eukaryota</taxon>
        <taxon>Fungi</taxon>
        <taxon>Dikarya</taxon>
        <taxon>Basidiomycota</taxon>
        <taxon>Agaricomycotina</taxon>
        <taxon>Agaricomycetes</taxon>
        <taxon>Agaricomycetidae</taxon>
        <taxon>Agaricales</taxon>
        <taxon>Agaricineae</taxon>
        <taxon>Galeropsidaceae</taxon>
        <taxon>Panaeolus</taxon>
    </lineage>
</organism>
<gene>
    <name evidence="4" type="ORF">CVT24_010122</name>
</gene>
<keyword evidence="5" id="KW-1185">Reference proteome</keyword>
<feature type="transmembrane region" description="Helical" evidence="2">
    <location>
        <begin position="250"/>
        <end position="273"/>
    </location>
</feature>
<dbReference type="Pfam" id="PF20152">
    <property type="entry name" value="DUF6534"/>
    <property type="match status" value="1"/>
</dbReference>
<proteinExistence type="predicted"/>
<feature type="transmembrane region" description="Helical" evidence="2">
    <location>
        <begin position="293"/>
        <end position="312"/>
    </location>
</feature>
<dbReference type="InParanoid" id="A0A409WMK2"/>
<feature type="region of interest" description="Disordered" evidence="1">
    <location>
        <begin position="68"/>
        <end position="113"/>
    </location>
</feature>
<evidence type="ECO:0000256" key="2">
    <source>
        <dbReference type="SAM" id="Phobius"/>
    </source>
</evidence>
<name>A0A409WMK2_9AGAR</name>
<evidence type="ECO:0000313" key="4">
    <source>
        <dbReference type="EMBL" id="PPQ79748.1"/>
    </source>
</evidence>
<dbReference type="PANTHER" id="PTHR40465">
    <property type="entry name" value="CHROMOSOME 1, WHOLE GENOME SHOTGUN SEQUENCE"/>
    <property type="match status" value="1"/>
</dbReference>
<dbReference type="InterPro" id="IPR045339">
    <property type="entry name" value="DUF6534"/>
</dbReference>
<dbReference type="OrthoDB" id="3257151at2759"/>
<dbReference type="PANTHER" id="PTHR40465:SF1">
    <property type="entry name" value="DUF6534 DOMAIN-CONTAINING PROTEIN"/>
    <property type="match status" value="1"/>
</dbReference>
<feature type="transmembrane region" description="Helical" evidence="2">
    <location>
        <begin position="319"/>
        <end position="339"/>
    </location>
</feature>
<feature type="transmembrane region" description="Helical" evidence="2">
    <location>
        <begin position="359"/>
        <end position="378"/>
    </location>
</feature>
<comment type="caution">
    <text evidence="4">The sequence shown here is derived from an EMBL/GenBank/DDBJ whole genome shotgun (WGS) entry which is preliminary data.</text>
</comment>
<evidence type="ECO:0000313" key="5">
    <source>
        <dbReference type="Proteomes" id="UP000284842"/>
    </source>
</evidence>
<feature type="compositionally biased region" description="Low complexity" evidence="1">
    <location>
        <begin position="87"/>
        <end position="100"/>
    </location>
</feature>
<evidence type="ECO:0000256" key="1">
    <source>
        <dbReference type="SAM" id="MobiDB-lite"/>
    </source>
</evidence>